<feature type="domain" description="Saposin B-type" evidence="3">
    <location>
        <begin position="269"/>
        <end position="349"/>
    </location>
</feature>
<dbReference type="InterPro" id="IPR011001">
    <property type="entry name" value="Saposin-like"/>
</dbReference>
<evidence type="ECO:0000259" key="3">
    <source>
        <dbReference type="PROSITE" id="PS50015"/>
    </source>
</evidence>
<name>A0A146KL65_9EUKA</name>
<dbReference type="EMBL" id="GDID01000092">
    <property type="protein sequence ID" value="JAP96514.1"/>
    <property type="molecule type" value="Transcribed_RNA"/>
</dbReference>
<feature type="domain" description="Saposin B-type" evidence="3">
    <location>
        <begin position="181"/>
        <end position="265"/>
    </location>
</feature>
<dbReference type="AlphaFoldDB" id="A0A146KL65"/>
<sequence>FLLATTVQRDSLECKMCIQGLDIVYGMLENGATKEAILWALDEICTLLPTDETQNQCKVFIAQEYDKLIEWLETAYSSEMLCTLMGACEYPVPPINSACDACLVGFTFIEDVFAYKPSKELIEQALNHVCEIFPAGDLRAECEGFIDQEFEHLVDWVEKEFPPKFICTAAKACDFPFDPIDDGLCIFCEGAFTFIYDVFNWDEEHGEGFIELVLDYICELFPVGDSKDACLAFVDTEYEKLIDFLEHEFPPRNICILTKACETDFPPEYETECEFCVIFYQFALDLLDFDVTVEAVEHLLQYICDVFPTTVLEIACDLFIDKFYEKLIDFLLNKYDTEDACRMMGACTD</sequence>
<dbReference type="PROSITE" id="PS50015">
    <property type="entry name" value="SAP_B"/>
    <property type="match status" value="4"/>
</dbReference>
<protein>
    <submittedName>
        <fullName evidence="4">Saposin, putative</fullName>
    </submittedName>
</protein>
<gene>
    <name evidence="4" type="ORF">TPC1_10125</name>
</gene>
<feature type="non-terminal residue" evidence="4">
    <location>
        <position position="1"/>
    </location>
</feature>
<dbReference type="InterPro" id="IPR051428">
    <property type="entry name" value="Sphingo_Act-Surfact_Prot"/>
</dbReference>
<dbReference type="Gene3D" id="1.10.225.10">
    <property type="entry name" value="Saposin-like"/>
    <property type="match status" value="4"/>
</dbReference>
<proteinExistence type="predicted"/>
<dbReference type="SMART" id="SM00741">
    <property type="entry name" value="SapB"/>
    <property type="match status" value="4"/>
</dbReference>
<feature type="domain" description="Saposin B-type" evidence="3">
    <location>
        <begin position="10"/>
        <end position="92"/>
    </location>
</feature>
<keyword evidence="2" id="KW-0325">Glycoprotein</keyword>
<dbReference type="Pfam" id="PF03489">
    <property type="entry name" value="SapB_2"/>
    <property type="match status" value="3"/>
</dbReference>
<dbReference type="InterPro" id="IPR008139">
    <property type="entry name" value="SaposinB_dom"/>
</dbReference>
<reference evidence="4" key="1">
    <citation type="submission" date="2015-07" db="EMBL/GenBank/DDBJ databases">
        <title>Adaptation to a free-living lifestyle via gene acquisitions in the diplomonad Trepomonas sp. PC1.</title>
        <authorList>
            <person name="Xu F."/>
            <person name="Jerlstrom-Hultqvist J."/>
            <person name="Kolisko M."/>
            <person name="Simpson A.G.B."/>
            <person name="Roger A.J."/>
            <person name="Svard S.G."/>
            <person name="Andersson J.O."/>
        </authorList>
    </citation>
    <scope>NUCLEOTIDE SEQUENCE</scope>
    <source>
        <strain evidence="4">PC1</strain>
    </source>
</reference>
<dbReference type="SUPFAM" id="SSF47862">
    <property type="entry name" value="Saposin"/>
    <property type="match status" value="4"/>
</dbReference>
<feature type="domain" description="Saposin B-type" evidence="3">
    <location>
        <begin position="95"/>
        <end position="177"/>
    </location>
</feature>
<organism evidence="4">
    <name type="scientific">Trepomonas sp. PC1</name>
    <dbReference type="NCBI Taxonomy" id="1076344"/>
    <lineage>
        <taxon>Eukaryota</taxon>
        <taxon>Metamonada</taxon>
        <taxon>Diplomonadida</taxon>
        <taxon>Hexamitidae</taxon>
        <taxon>Hexamitinae</taxon>
        <taxon>Trepomonas</taxon>
    </lineage>
</organism>
<evidence type="ECO:0000313" key="4">
    <source>
        <dbReference type="EMBL" id="JAP96514.1"/>
    </source>
</evidence>
<evidence type="ECO:0000256" key="1">
    <source>
        <dbReference type="ARBA" id="ARBA00023157"/>
    </source>
</evidence>
<dbReference type="InterPro" id="IPR008138">
    <property type="entry name" value="SapB_2"/>
</dbReference>
<evidence type="ECO:0000256" key="2">
    <source>
        <dbReference type="ARBA" id="ARBA00023180"/>
    </source>
</evidence>
<keyword evidence="1" id="KW-1015">Disulfide bond</keyword>
<accession>A0A146KL65</accession>
<dbReference type="PANTHER" id="PTHR11480">
    <property type="entry name" value="SAPOSIN-RELATED"/>
    <property type="match status" value="1"/>
</dbReference>